<reference evidence="1" key="1">
    <citation type="submission" date="2022-03" db="EMBL/GenBank/DDBJ databases">
        <authorList>
            <person name="Martin H S."/>
        </authorList>
    </citation>
    <scope>NUCLEOTIDE SEQUENCE</scope>
</reference>
<proteinExistence type="predicted"/>
<keyword evidence="2" id="KW-1185">Reference proteome</keyword>
<gene>
    <name evidence="1" type="ORF">IPOD504_LOCUS865</name>
</gene>
<dbReference type="EMBL" id="OW152813">
    <property type="protein sequence ID" value="CAH2036149.1"/>
    <property type="molecule type" value="Genomic_DNA"/>
</dbReference>
<accession>A0ABN8HQN7</accession>
<dbReference type="Proteomes" id="UP000837857">
    <property type="component" value="Chromosome 1"/>
</dbReference>
<name>A0ABN8HQN7_9NEOP</name>
<protein>
    <submittedName>
        <fullName evidence="1">Uncharacterized protein</fullName>
    </submittedName>
</protein>
<feature type="non-terminal residue" evidence="1">
    <location>
        <position position="1"/>
    </location>
</feature>
<evidence type="ECO:0000313" key="1">
    <source>
        <dbReference type="EMBL" id="CAH2036149.1"/>
    </source>
</evidence>
<organism evidence="1 2">
    <name type="scientific">Iphiclides podalirius</name>
    <name type="common">scarce swallowtail</name>
    <dbReference type="NCBI Taxonomy" id="110791"/>
    <lineage>
        <taxon>Eukaryota</taxon>
        <taxon>Metazoa</taxon>
        <taxon>Ecdysozoa</taxon>
        <taxon>Arthropoda</taxon>
        <taxon>Hexapoda</taxon>
        <taxon>Insecta</taxon>
        <taxon>Pterygota</taxon>
        <taxon>Neoptera</taxon>
        <taxon>Endopterygota</taxon>
        <taxon>Lepidoptera</taxon>
        <taxon>Glossata</taxon>
        <taxon>Ditrysia</taxon>
        <taxon>Papilionoidea</taxon>
        <taxon>Papilionidae</taxon>
        <taxon>Papilioninae</taxon>
        <taxon>Iphiclides</taxon>
    </lineage>
</organism>
<evidence type="ECO:0000313" key="2">
    <source>
        <dbReference type="Proteomes" id="UP000837857"/>
    </source>
</evidence>
<sequence length="102" mass="10767">MVKAPECGVAGWRGGGDWFHARGTQLLKSTLGSGMDYTSRSCRRQGRAVIARRLACAYAAPASPLEGVIGTLGSAGMLAPYLHGYIQSNMSFSNGKDMVEAN</sequence>